<dbReference type="AlphaFoldDB" id="A0AA36GVR1"/>
<gene>
    <name evidence="6" type="ORF">CYNAS_LOCUS11228</name>
</gene>
<dbReference type="PANTHER" id="PTHR23310:SF120">
    <property type="entry name" value="ACYL-COA-BINDING PROTEIN HOMOLOG 3"/>
    <property type="match status" value="1"/>
</dbReference>
<evidence type="ECO:0000256" key="3">
    <source>
        <dbReference type="SAM" id="MobiDB-lite"/>
    </source>
</evidence>
<dbReference type="InterPro" id="IPR035984">
    <property type="entry name" value="Acyl-CoA-binding_sf"/>
</dbReference>
<organism evidence="6 7">
    <name type="scientific">Cylicocyclus nassatus</name>
    <name type="common">Nematode worm</name>
    <dbReference type="NCBI Taxonomy" id="53992"/>
    <lineage>
        <taxon>Eukaryota</taxon>
        <taxon>Metazoa</taxon>
        <taxon>Ecdysozoa</taxon>
        <taxon>Nematoda</taxon>
        <taxon>Chromadorea</taxon>
        <taxon>Rhabditida</taxon>
        <taxon>Rhabditina</taxon>
        <taxon>Rhabditomorpha</taxon>
        <taxon>Strongyloidea</taxon>
        <taxon>Strongylidae</taxon>
        <taxon>Cylicocyclus</taxon>
    </lineage>
</organism>
<dbReference type="GO" id="GO:0005737">
    <property type="term" value="C:cytoplasm"/>
    <property type="evidence" value="ECO:0007669"/>
    <property type="project" value="TreeGrafter"/>
</dbReference>
<protein>
    <recommendedName>
        <fullName evidence="5">ACB domain-containing protein</fullName>
    </recommendedName>
</protein>
<dbReference type="InterPro" id="IPR000582">
    <property type="entry name" value="Acyl-CoA-binding_protein"/>
</dbReference>
<evidence type="ECO:0000256" key="4">
    <source>
        <dbReference type="SAM" id="Phobius"/>
    </source>
</evidence>
<keyword evidence="1" id="KW-0446">Lipid-binding</keyword>
<dbReference type="PANTHER" id="PTHR23310">
    <property type="entry name" value="ACYL-COA-BINDING PROTEIN, ACBP"/>
    <property type="match status" value="1"/>
</dbReference>
<dbReference type="PROSITE" id="PS51228">
    <property type="entry name" value="ACB_2"/>
    <property type="match status" value="1"/>
</dbReference>
<dbReference type="SUPFAM" id="SSF47027">
    <property type="entry name" value="Acyl-CoA binding protein"/>
    <property type="match status" value="1"/>
</dbReference>
<dbReference type="GO" id="GO:0000062">
    <property type="term" value="F:fatty-acyl-CoA binding"/>
    <property type="evidence" value="ECO:0007669"/>
    <property type="project" value="InterPro"/>
</dbReference>
<dbReference type="GO" id="GO:0006631">
    <property type="term" value="P:fatty acid metabolic process"/>
    <property type="evidence" value="ECO:0007669"/>
    <property type="project" value="TreeGrafter"/>
</dbReference>
<dbReference type="PRINTS" id="PR00689">
    <property type="entry name" value="ACOABINDINGP"/>
</dbReference>
<dbReference type="EMBL" id="CATQJL010000223">
    <property type="protein sequence ID" value="CAJ0599245.1"/>
    <property type="molecule type" value="Genomic_DNA"/>
</dbReference>
<dbReference type="Proteomes" id="UP001176961">
    <property type="component" value="Unassembled WGS sequence"/>
</dbReference>
<feature type="compositionally biased region" description="Basic and acidic residues" evidence="3">
    <location>
        <begin position="179"/>
        <end position="198"/>
    </location>
</feature>
<keyword evidence="4" id="KW-1133">Transmembrane helix</keyword>
<keyword evidence="4" id="KW-0472">Membrane</keyword>
<evidence type="ECO:0000256" key="2">
    <source>
        <dbReference type="ARBA" id="ARBA00059808"/>
    </source>
</evidence>
<dbReference type="InterPro" id="IPR014352">
    <property type="entry name" value="FERM/acyl-CoA-bd_prot_sf"/>
</dbReference>
<reference evidence="6" key="1">
    <citation type="submission" date="2023-07" db="EMBL/GenBank/DDBJ databases">
        <authorList>
            <consortium name="CYATHOMIX"/>
        </authorList>
    </citation>
    <scope>NUCLEOTIDE SEQUENCE</scope>
    <source>
        <strain evidence="6">N/A</strain>
    </source>
</reference>
<sequence length="284" mass="32298">MSLFNSEESDASLNDKFLAAVEIVQNMPKEGPVTTTTDEKLMFYSLYKQATLGPCTVPQPGFWNVVEKFKWNAWKELGNMDTHQAKSTYIDKLVQKIMSANEHNSEWLQHELFDKLLPQFAVLGLRPSTSRENAIARVNKTHAPGDQEGEQDNSHCDTRSHTSSPFATSDMDYMDCDEDGRQSRESHAMEPFTGERSHSGSRSDSAFRKYCERIENELKVISRQITSLASAAESRHSTLLDILSRTAFRVLIPQRISWKTIIILIIWPFIANMLVRILRNAIGV</sequence>
<dbReference type="PROSITE" id="PS00880">
    <property type="entry name" value="ACB_1"/>
    <property type="match status" value="1"/>
</dbReference>
<feature type="domain" description="ACB" evidence="5">
    <location>
        <begin position="13"/>
        <end position="102"/>
    </location>
</feature>
<evidence type="ECO:0000256" key="1">
    <source>
        <dbReference type="ARBA" id="ARBA00023121"/>
    </source>
</evidence>
<evidence type="ECO:0000313" key="7">
    <source>
        <dbReference type="Proteomes" id="UP001176961"/>
    </source>
</evidence>
<feature type="transmembrane region" description="Helical" evidence="4">
    <location>
        <begin position="256"/>
        <end position="275"/>
    </location>
</feature>
<dbReference type="InterPro" id="IPR022408">
    <property type="entry name" value="Acyl-CoA-binding_prot_CS"/>
</dbReference>
<dbReference type="Gene3D" id="1.20.80.10">
    <property type="match status" value="1"/>
</dbReference>
<name>A0AA36GVR1_CYLNA</name>
<dbReference type="GO" id="GO:0019915">
    <property type="term" value="P:lipid storage"/>
    <property type="evidence" value="ECO:0007669"/>
    <property type="project" value="UniProtKB-ARBA"/>
</dbReference>
<keyword evidence="4" id="KW-0812">Transmembrane</keyword>
<evidence type="ECO:0000259" key="5">
    <source>
        <dbReference type="PROSITE" id="PS51228"/>
    </source>
</evidence>
<proteinExistence type="predicted"/>
<dbReference type="Pfam" id="PF00887">
    <property type="entry name" value="ACBP"/>
    <property type="match status" value="1"/>
</dbReference>
<accession>A0AA36GVR1</accession>
<dbReference type="FunFam" id="1.20.80.10:FF:000010">
    <property type="entry name" value="Acyl-CoA-binding domain-containing protein 5"/>
    <property type="match status" value="1"/>
</dbReference>
<feature type="region of interest" description="Disordered" evidence="3">
    <location>
        <begin position="140"/>
        <end position="203"/>
    </location>
</feature>
<comment type="caution">
    <text evidence="6">The sequence shown here is derived from an EMBL/GenBank/DDBJ whole genome shotgun (WGS) entry which is preliminary data.</text>
</comment>
<comment type="function">
    <text evidence="2">Binds medium- and long-chain acyl-CoA esters with very high affinity and may function as an intracellular carrier of acyl-CoA esters.</text>
</comment>
<evidence type="ECO:0000313" key="6">
    <source>
        <dbReference type="EMBL" id="CAJ0599245.1"/>
    </source>
</evidence>
<keyword evidence="7" id="KW-1185">Reference proteome</keyword>